<dbReference type="PANTHER" id="PTHR27008">
    <property type="entry name" value="OS04G0122200 PROTEIN"/>
    <property type="match status" value="1"/>
</dbReference>
<keyword evidence="12" id="KW-0677">Repeat</keyword>
<dbReference type="FunFam" id="3.80.10.10:FF:000095">
    <property type="entry name" value="LRR receptor-like serine/threonine-protein kinase GSO1"/>
    <property type="match status" value="1"/>
</dbReference>
<dbReference type="Pfam" id="PF00560">
    <property type="entry name" value="LRR_1"/>
    <property type="match status" value="8"/>
</dbReference>
<dbReference type="Pfam" id="PF00069">
    <property type="entry name" value="Pkinase"/>
    <property type="match status" value="1"/>
</dbReference>
<keyword evidence="5" id="KW-1003">Cell membrane</keyword>
<evidence type="ECO:0000256" key="4">
    <source>
        <dbReference type="ARBA" id="ARBA00012513"/>
    </source>
</evidence>
<keyword evidence="13" id="KW-0547">Nucleotide-binding</keyword>
<evidence type="ECO:0000256" key="12">
    <source>
        <dbReference type="ARBA" id="ARBA00022737"/>
    </source>
</evidence>
<keyword evidence="8" id="KW-0433">Leucine-rich repeat</keyword>
<evidence type="ECO:0000256" key="5">
    <source>
        <dbReference type="ARBA" id="ARBA00022475"/>
    </source>
</evidence>
<evidence type="ECO:0000256" key="9">
    <source>
        <dbReference type="ARBA" id="ARBA00022679"/>
    </source>
</evidence>
<protein>
    <recommendedName>
        <fullName evidence="4">non-specific serine/threonine protein kinase</fullName>
        <ecNumber evidence="4">2.7.11.1</ecNumber>
    </recommendedName>
</protein>
<dbReference type="PROSITE" id="PS50011">
    <property type="entry name" value="PROTEIN_KINASE_DOM"/>
    <property type="match status" value="1"/>
</dbReference>
<evidence type="ECO:0000256" key="6">
    <source>
        <dbReference type="ARBA" id="ARBA00022527"/>
    </source>
</evidence>
<keyword evidence="18" id="KW-0675">Receptor</keyword>
<dbReference type="Pfam" id="PF08263">
    <property type="entry name" value="LRRNT_2"/>
    <property type="match status" value="1"/>
</dbReference>
<dbReference type="Proteomes" id="UP001374584">
    <property type="component" value="Unassembled WGS sequence"/>
</dbReference>
<evidence type="ECO:0000256" key="15">
    <source>
        <dbReference type="ARBA" id="ARBA00022840"/>
    </source>
</evidence>
<sequence>MKYFSLMLLAFWSIYVHLFVLLTLNSPWIIPKLVASASENETDHMALLEFRKSILSDPHGIFLSWNTCTHFCNWHGITCNPKHQRVLELNLQGYKLKGSISPYIGNLSYMRSINLGDNNFYGEIPQELGRLSQLHNLSVGNNSLVGEIATNLTGCTNLKFLHLGGNNFIDKIPIEIGSLRKLQHLILSNNEFTGEIPLFMGNLSSLTLLAVAGNNLEGSIPHEICSLKSLTWIAFHLNKLRGTFPTCLYNISSLNIISATNNQLNGSLPTNMFHTLPNLHKFLISNNQIIGSIPPSITNASFLSILDADNNYFTGQVPSLSKLQDLRYLSFSGNNLGDNSTDDLEFLKSLTNCSQLQMIDIGFNSFGGHLPNSLGNLSMQLNELYLGGNHIVGEIPSAIGNLIGLVLLSMTGNSIDGTIPTTFGKLQNMQKLRLGRNKLSGGIGAFIGNLSQLFHLDEGKNMLQGKIPPSIGNYQSIPVEVGNLKNLGSLDMSENNLSYHIPPSIGECIVLEYLNLKGNSLNGIIPPSLASLKGLRSLDLSQNSLGGSIPNDLQKISVLQYFNVSLNMLVGEVPKGGVFQNASVLVVTGNKNLCGGISELHLPPCPVDGKKLAKLHPFMLIATIVSAVAFLLIISSSGNFSFVYKGILRPEEKVVAIKVLNLQKRGSQKSFIAECNALKNIKHRNVVPILTCCSGIDYKGQEFKALIFEYMKNGSLEQWLHQIALSAEHSRTLNLDQRLNIMIDVASALHYLHYECEQLIVHCDLKPSNVLLDDDMIAHVSDFGLVRLFSTINCTSSQHTSTIVIKGTIGYVPPEYGMGSEVSTAGDMYSFGILLLEMLTGRRPIDEIFEDGQNLHTFVENSFPDNLLQILDPSIVLNQEEQNSQNLTPTVEK</sequence>
<evidence type="ECO:0000256" key="13">
    <source>
        <dbReference type="ARBA" id="ARBA00022741"/>
    </source>
</evidence>
<evidence type="ECO:0000256" key="17">
    <source>
        <dbReference type="ARBA" id="ARBA00023136"/>
    </source>
</evidence>
<feature type="transmembrane region" description="Helical" evidence="22">
    <location>
        <begin position="618"/>
        <end position="644"/>
    </location>
</feature>
<evidence type="ECO:0000256" key="7">
    <source>
        <dbReference type="ARBA" id="ARBA00022553"/>
    </source>
</evidence>
<comment type="subcellular location">
    <subcellularLocation>
        <location evidence="1">Cell membrane</location>
        <topology evidence="1">Single-pass type I membrane protein</topology>
    </subcellularLocation>
</comment>
<dbReference type="AlphaFoldDB" id="A0AAN9R972"/>
<keyword evidence="14" id="KW-0418">Kinase</keyword>
<evidence type="ECO:0000256" key="19">
    <source>
        <dbReference type="ARBA" id="ARBA00023180"/>
    </source>
</evidence>
<keyword evidence="6" id="KW-0723">Serine/threonine-protein kinase</keyword>
<dbReference type="Gene3D" id="1.10.510.10">
    <property type="entry name" value="Transferase(Phosphotransferase) domain 1"/>
    <property type="match status" value="1"/>
</dbReference>
<gene>
    <name evidence="24" type="ORF">VNO80_09109</name>
</gene>
<evidence type="ECO:0000256" key="16">
    <source>
        <dbReference type="ARBA" id="ARBA00022989"/>
    </source>
</evidence>
<dbReference type="GO" id="GO:0004674">
    <property type="term" value="F:protein serine/threonine kinase activity"/>
    <property type="evidence" value="ECO:0007669"/>
    <property type="project" value="UniProtKB-KW"/>
</dbReference>
<evidence type="ECO:0000256" key="11">
    <source>
        <dbReference type="ARBA" id="ARBA00022729"/>
    </source>
</evidence>
<dbReference type="GO" id="GO:0005886">
    <property type="term" value="C:plasma membrane"/>
    <property type="evidence" value="ECO:0007669"/>
    <property type="project" value="UniProtKB-SubCell"/>
</dbReference>
<keyword evidence="15" id="KW-0067">ATP-binding</keyword>
<dbReference type="PROSITE" id="PS00108">
    <property type="entry name" value="PROTEIN_KINASE_ST"/>
    <property type="match status" value="1"/>
</dbReference>
<evidence type="ECO:0000256" key="8">
    <source>
        <dbReference type="ARBA" id="ARBA00022614"/>
    </source>
</evidence>
<evidence type="ECO:0000256" key="18">
    <source>
        <dbReference type="ARBA" id="ARBA00023170"/>
    </source>
</evidence>
<keyword evidence="19" id="KW-0325">Glycoprotein</keyword>
<dbReference type="InterPro" id="IPR032675">
    <property type="entry name" value="LRR_dom_sf"/>
</dbReference>
<comment type="similarity">
    <text evidence="3">Belongs to the RLP family.</text>
</comment>
<dbReference type="InterPro" id="IPR000719">
    <property type="entry name" value="Prot_kinase_dom"/>
</dbReference>
<evidence type="ECO:0000256" key="14">
    <source>
        <dbReference type="ARBA" id="ARBA00022777"/>
    </source>
</evidence>
<evidence type="ECO:0000256" key="2">
    <source>
        <dbReference type="ARBA" id="ARBA00008684"/>
    </source>
</evidence>
<dbReference type="PANTHER" id="PTHR27008:SF523">
    <property type="entry name" value="LRR RECEPTOR-LIKE KINASE FAMILY PROTEIN"/>
    <property type="match status" value="1"/>
</dbReference>
<dbReference type="Gene3D" id="3.30.200.20">
    <property type="entry name" value="Phosphorylase Kinase, domain 1"/>
    <property type="match status" value="1"/>
</dbReference>
<dbReference type="FunFam" id="1.10.510.10:FF:000358">
    <property type="entry name" value="Putative leucine-rich repeat receptor-like serine/threonine-protein kinase"/>
    <property type="match status" value="1"/>
</dbReference>
<organism evidence="24 25">
    <name type="scientific">Phaseolus coccineus</name>
    <name type="common">Scarlet runner bean</name>
    <name type="synonym">Phaseolus multiflorus</name>
    <dbReference type="NCBI Taxonomy" id="3886"/>
    <lineage>
        <taxon>Eukaryota</taxon>
        <taxon>Viridiplantae</taxon>
        <taxon>Streptophyta</taxon>
        <taxon>Embryophyta</taxon>
        <taxon>Tracheophyta</taxon>
        <taxon>Spermatophyta</taxon>
        <taxon>Magnoliopsida</taxon>
        <taxon>eudicotyledons</taxon>
        <taxon>Gunneridae</taxon>
        <taxon>Pentapetalae</taxon>
        <taxon>rosids</taxon>
        <taxon>fabids</taxon>
        <taxon>Fabales</taxon>
        <taxon>Fabaceae</taxon>
        <taxon>Papilionoideae</taxon>
        <taxon>50 kb inversion clade</taxon>
        <taxon>NPAAA clade</taxon>
        <taxon>indigoferoid/millettioid clade</taxon>
        <taxon>Phaseoleae</taxon>
        <taxon>Phaseolus</taxon>
    </lineage>
</organism>
<dbReference type="SUPFAM" id="SSF56112">
    <property type="entry name" value="Protein kinase-like (PK-like)"/>
    <property type="match status" value="1"/>
</dbReference>
<keyword evidence="16 22" id="KW-1133">Transmembrane helix</keyword>
<dbReference type="SMART" id="SM00369">
    <property type="entry name" value="LRR_TYP"/>
    <property type="match status" value="6"/>
</dbReference>
<evidence type="ECO:0000259" key="23">
    <source>
        <dbReference type="PROSITE" id="PS50011"/>
    </source>
</evidence>
<proteinExistence type="inferred from homology"/>
<reference evidence="24 25" key="1">
    <citation type="submission" date="2024-01" db="EMBL/GenBank/DDBJ databases">
        <title>The genomes of 5 underutilized Papilionoideae crops provide insights into root nodulation and disease resistanc.</title>
        <authorList>
            <person name="Jiang F."/>
        </authorList>
    </citation>
    <scope>NUCLEOTIDE SEQUENCE [LARGE SCALE GENOMIC DNA]</scope>
    <source>
        <strain evidence="24">JINMINGXINNONG_FW02</strain>
        <tissue evidence="24">Leaves</tissue>
    </source>
</reference>
<evidence type="ECO:0000256" key="20">
    <source>
        <dbReference type="ARBA" id="ARBA00047899"/>
    </source>
</evidence>
<keyword evidence="11" id="KW-0732">Signal</keyword>
<dbReference type="InterPro" id="IPR001611">
    <property type="entry name" value="Leu-rich_rpt"/>
</dbReference>
<name>A0AAN9R972_PHACN</name>
<dbReference type="SUPFAM" id="SSF52047">
    <property type="entry name" value="RNI-like"/>
    <property type="match status" value="1"/>
</dbReference>
<dbReference type="InterPro" id="IPR011009">
    <property type="entry name" value="Kinase-like_dom_sf"/>
</dbReference>
<comment type="similarity">
    <text evidence="2">Belongs to the protein kinase superfamily. Ser/Thr protein kinase family.</text>
</comment>
<dbReference type="SMART" id="SM00220">
    <property type="entry name" value="S_TKc"/>
    <property type="match status" value="1"/>
</dbReference>
<dbReference type="InterPro" id="IPR008271">
    <property type="entry name" value="Ser/Thr_kinase_AS"/>
</dbReference>
<comment type="catalytic activity">
    <reaction evidence="21">
        <text>L-seryl-[protein] + ATP = O-phospho-L-seryl-[protein] + ADP + H(+)</text>
        <dbReference type="Rhea" id="RHEA:17989"/>
        <dbReference type="Rhea" id="RHEA-COMP:9863"/>
        <dbReference type="Rhea" id="RHEA-COMP:11604"/>
        <dbReference type="ChEBI" id="CHEBI:15378"/>
        <dbReference type="ChEBI" id="CHEBI:29999"/>
        <dbReference type="ChEBI" id="CHEBI:30616"/>
        <dbReference type="ChEBI" id="CHEBI:83421"/>
        <dbReference type="ChEBI" id="CHEBI:456216"/>
        <dbReference type="EC" id="2.7.11.1"/>
    </reaction>
</comment>
<comment type="caution">
    <text evidence="24">The sequence shown here is derived from an EMBL/GenBank/DDBJ whole genome shotgun (WGS) entry which is preliminary data.</text>
</comment>
<keyword evidence="10 22" id="KW-0812">Transmembrane</keyword>
<accession>A0AAN9R972</accession>
<keyword evidence="9" id="KW-0808">Transferase</keyword>
<feature type="domain" description="Protein kinase" evidence="23">
    <location>
        <begin position="629"/>
        <end position="893"/>
    </location>
</feature>
<keyword evidence="7" id="KW-0597">Phosphoprotein</keyword>
<evidence type="ECO:0000313" key="24">
    <source>
        <dbReference type="EMBL" id="KAK7367100.1"/>
    </source>
</evidence>
<dbReference type="EC" id="2.7.11.1" evidence="4"/>
<keyword evidence="25" id="KW-1185">Reference proteome</keyword>
<evidence type="ECO:0000256" key="21">
    <source>
        <dbReference type="ARBA" id="ARBA00048679"/>
    </source>
</evidence>
<evidence type="ECO:0000256" key="1">
    <source>
        <dbReference type="ARBA" id="ARBA00004251"/>
    </source>
</evidence>
<dbReference type="InterPro" id="IPR003591">
    <property type="entry name" value="Leu-rich_rpt_typical-subtyp"/>
</dbReference>
<dbReference type="SUPFAM" id="SSF52058">
    <property type="entry name" value="L domain-like"/>
    <property type="match status" value="1"/>
</dbReference>
<keyword evidence="17 22" id="KW-0472">Membrane</keyword>
<comment type="catalytic activity">
    <reaction evidence="20">
        <text>L-threonyl-[protein] + ATP = O-phospho-L-threonyl-[protein] + ADP + H(+)</text>
        <dbReference type="Rhea" id="RHEA:46608"/>
        <dbReference type="Rhea" id="RHEA-COMP:11060"/>
        <dbReference type="Rhea" id="RHEA-COMP:11605"/>
        <dbReference type="ChEBI" id="CHEBI:15378"/>
        <dbReference type="ChEBI" id="CHEBI:30013"/>
        <dbReference type="ChEBI" id="CHEBI:30616"/>
        <dbReference type="ChEBI" id="CHEBI:61977"/>
        <dbReference type="ChEBI" id="CHEBI:456216"/>
        <dbReference type="EC" id="2.7.11.1"/>
    </reaction>
</comment>
<dbReference type="GO" id="GO:0005524">
    <property type="term" value="F:ATP binding"/>
    <property type="evidence" value="ECO:0007669"/>
    <property type="project" value="UniProtKB-KW"/>
</dbReference>
<feature type="transmembrane region" description="Helical" evidence="22">
    <location>
        <begin position="6"/>
        <end position="24"/>
    </location>
</feature>
<evidence type="ECO:0000256" key="22">
    <source>
        <dbReference type="SAM" id="Phobius"/>
    </source>
</evidence>
<dbReference type="FunFam" id="3.80.10.10:FF:000041">
    <property type="entry name" value="LRR receptor-like serine/threonine-protein kinase ERECTA"/>
    <property type="match status" value="1"/>
</dbReference>
<evidence type="ECO:0000313" key="25">
    <source>
        <dbReference type="Proteomes" id="UP001374584"/>
    </source>
</evidence>
<evidence type="ECO:0000256" key="3">
    <source>
        <dbReference type="ARBA" id="ARBA00009592"/>
    </source>
</evidence>
<dbReference type="FunFam" id="3.80.10.10:FF:000111">
    <property type="entry name" value="LRR receptor-like serine/threonine-protein kinase ERECTA"/>
    <property type="match status" value="1"/>
</dbReference>
<dbReference type="Gene3D" id="3.80.10.10">
    <property type="entry name" value="Ribonuclease Inhibitor"/>
    <property type="match status" value="2"/>
</dbReference>
<dbReference type="InterPro" id="IPR051809">
    <property type="entry name" value="Plant_receptor-like_S/T_kinase"/>
</dbReference>
<dbReference type="EMBL" id="JAYMYR010000004">
    <property type="protein sequence ID" value="KAK7367100.1"/>
    <property type="molecule type" value="Genomic_DNA"/>
</dbReference>
<evidence type="ECO:0000256" key="10">
    <source>
        <dbReference type="ARBA" id="ARBA00022692"/>
    </source>
</evidence>
<dbReference type="InterPro" id="IPR013210">
    <property type="entry name" value="LRR_N_plant-typ"/>
</dbReference>